<proteinExistence type="predicted"/>
<comment type="caution">
    <text evidence="1">The sequence shown here is derived from an EMBL/GenBank/DDBJ whole genome shotgun (WGS) entry which is preliminary data.</text>
</comment>
<evidence type="ECO:0000313" key="1">
    <source>
        <dbReference type="EMBL" id="KAI2382908.1"/>
    </source>
</evidence>
<reference evidence="1" key="1">
    <citation type="journal article" date="2022" name="bioRxiv">
        <title>Population genetic analysis of Ophidiomyces ophidiicola, the causative agent of snake fungal disease, indicates recent introductions to the USA.</title>
        <authorList>
            <person name="Ladner J.T."/>
            <person name="Palmer J.M."/>
            <person name="Ettinger C.L."/>
            <person name="Stajich J.E."/>
            <person name="Farrell T.M."/>
            <person name="Glorioso B.M."/>
            <person name="Lawson B."/>
            <person name="Price S.J."/>
            <person name="Stengle A.G."/>
            <person name="Grear D.A."/>
            <person name="Lorch J.M."/>
        </authorList>
    </citation>
    <scope>NUCLEOTIDE SEQUENCE</scope>
    <source>
        <strain evidence="1">NWHC 24266-5</strain>
    </source>
</reference>
<organism evidence="1">
    <name type="scientific">Ophidiomyces ophidiicola</name>
    <dbReference type="NCBI Taxonomy" id="1387563"/>
    <lineage>
        <taxon>Eukaryota</taxon>
        <taxon>Fungi</taxon>
        <taxon>Dikarya</taxon>
        <taxon>Ascomycota</taxon>
        <taxon>Pezizomycotina</taxon>
        <taxon>Eurotiomycetes</taxon>
        <taxon>Eurotiomycetidae</taxon>
        <taxon>Onygenales</taxon>
        <taxon>Onygenaceae</taxon>
        <taxon>Ophidiomyces</taxon>
    </lineage>
</organism>
<gene>
    <name evidence="1" type="ORF">LOY88_005611</name>
</gene>
<dbReference type="EMBL" id="JALBCA010000104">
    <property type="protein sequence ID" value="KAI2382908.1"/>
    <property type="molecule type" value="Genomic_DNA"/>
</dbReference>
<name>A0ACB8UQ43_9EURO</name>
<accession>A0ACB8UQ43</accession>
<sequence length="583" mass="64433">MEFDRTTFVPSHEGDTVLPLSPFFSRLVRYAHWSPPRLAIRDVNLGTEKTYLQFLTDVLALRNALRSTLPDQVHGDLNAGKEVYVGLLAAGGYEYAVGFVAIVALKAAVVPLTPLVPVQEASYFILKARCVALLASDACTSLCKSLCDHMKTGQHLEPRCISISGFFQASPLKPEDISLSTSRYLDDNGAAVVIFTSGTTGPPKGAVMRRAFLHDCSSDITHHFDITASDVILHILPVHHATGIGINFLPYMFSGACIEFRSGSLSTQWLWERWRQGGVSVFSGVLTIYMRMMRYYEQKLASLPLNDLEKYINGARSLRILICGTSALPEPVQSSWSNMLGENRRILTRYGSTEVGAIFRMPLDCKATPDSSVGTTAPGVTIKLSNGEEGEILIKSPWMFSKYLDDPTATAAAHDADGFFKSGDIARREGRNYFILGRSSIDILKSGGYKISALDIEREILSLPYIHEAMVVGVHDNEYGQRIAAAVTLRDDQKNFQCEGNGGVGKDMNIYDLRKDLRSRLASYKLPTILRILKGELPKGGTGKVAKKLLGPKFFPESYQNDPEVQIWKREGIEKYGRTQAKL</sequence>
<protein>
    <submittedName>
        <fullName evidence="1">Uncharacterized protein</fullName>
    </submittedName>
</protein>